<dbReference type="Proteomes" id="UP000327157">
    <property type="component" value="Chromosome 6"/>
</dbReference>
<dbReference type="FunFam" id="1.25.40.10:FF:001074">
    <property type="entry name" value="Pentatricopeptide repeat-containing protein, mitochondrial"/>
    <property type="match status" value="1"/>
</dbReference>
<feature type="compositionally biased region" description="Basic and acidic residues" evidence="6">
    <location>
        <begin position="146"/>
        <end position="176"/>
    </location>
</feature>
<dbReference type="InterPro" id="IPR032867">
    <property type="entry name" value="DYW_dom"/>
</dbReference>
<feature type="domain" description="Hyaluronan/mRNA-binding protein" evidence="7">
    <location>
        <begin position="155"/>
        <end position="264"/>
    </location>
</feature>
<dbReference type="AlphaFoldDB" id="A0A5N5IAA5"/>
<accession>A0A5N5IAA5</accession>
<evidence type="ECO:0000256" key="5">
    <source>
        <dbReference type="PROSITE-ProRule" id="PRU00708"/>
    </source>
</evidence>
<evidence type="ECO:0000313" key="8">
    <source>
        <dbReference type="EMBL" id="KAB2632394.1"/>
    </source>
</evidence>
<dbReference type="Gene3D" id="1.25.40.10">
    <property type="entry name" value="Tetratricopeptide repeat domain"/>
    <property type="match status" value="5"/>
</dbReference>
<feature type="repeat" description="PPR" evidence="5">
    <location>
        <begin position="458"/>
        <end position="492"/>
    </location>
</feature>
<evidence type="ECO:0000256" key="3">
    <source>
        <dbReference type="ARBA" id="ARBA00022490"/>
    </source>
</evidence>
<keyword evidence="4" id="KW-0677">Repeat</keyword>
<dbReference type="PROSITE" id="PS51375">
    <property type="entry name" value="PPR"/>
    <property type="match status" value="6"/>
</dbReference>
<feature type="region of interest" description="Disordered" evidence="6">
    <location>
        <begin position="320"/>
        <end position="363"/>
    </location>
</feature>
<dbReference type="SUPFAM" id="SSF48452">
    <property type="entry name" value="TPR-like"/>
    <property type="match status" value="1"/>
</dbReference>
<feature type="compositionally biased region" description="Basic and acidic residues" evidence="6">
    <location>
        <begin position="114"/>
        <end position="127"/>
    </location>
</feature>
<reference evidence="8 9" key="3">
    <citation type="submission" date="2019-11" db="EMBL/GenBank/DDBJ databases">
        <title>A de novo genome assembly of a pear dwarfing rootstock.</title>
        <authorList>
            <person name="Wang F."/>
            <person name="Wang J."/>
            <person name="Li S."/>
            <person name="Zhang Y."/>
            <person name="Fang M."/>
            <person name="Ma L."/>
            <person name="Zhao Y."/>
            <person name="Jiang S."/>
        </authorList>
    </citation>
    <scope>NUCLEOTIDE SEQUENCE [LARGE SCALE GENOMIC DNA]</scope>
    <source>
        <strain evidence="8">S2</strain>
        <tissue evidence="8">Leaf</tissue>
    </source>
</reference>
<dbReference type="InterPro" id="IPR011990">
    <property type="entry name" value="TPR-like_helical_dom_sf"/>
</dbReference>
<organism evidence="8 9">
    <name type="scientific">Pyrus ussuriensis x Pyrus communis</name>
    <dbReference type="NCBI Taxonomy" id="2448454"/>
    <lineage>
        <taxon>Eukaryota</taxon>
        <taxon>Viridiplantae</taxon>
        <taxon>Streptophyta</taxon>
        <taxon>Embryophyta</taxon>
        <taxon>Tracheophyta</taxon>
        <taxon>Spermatophyta</taxon>
        <taxon>Magnoliopsida</taxon>
        <taxon>eudicotyledons</taxon>
        <taxon>Gunneridae</taxon>
        <taxon>Pentapetalae</taxon>
        <taxon>rosids</taxon>
        <taxon>fabids</taxon>
        <taxon>Rosales</taxon>
        <taxon>Rosaceae</taxon>
        <taxon>Amygdaloideae</taxon>
        <taxon>Maleae</taxon>
        <taxon>Pyrus</taxon>
    </lineage>
</organism>
<keyword evidence="3" id="KW-0963">Cytoplasm</keyword>
<dbReference type="GO" id="GO:0003723">
    <property type="term" value="F:RNA binding"/>
    <property type="evidence" value="ECO:0007669"/>
    <property type="project" value="InterPro"/>
</dbReference>
<dbReference type="InterPro" id="IPR046960">
    <property type="entry name" value="PPR_At4g14850-like_plant"/>
</dbReference>
<dbReference type="PANTHER" id="PTHR47926">
    <property type="entry name" value="PENTATRICOPEPTIDE REPEAT-CONTAINING PROTEIN"/>
    <property type="match status" value="1"/>
</dbReference>
<dbReference type="SMART" id="SM01233">
    <property type="entry name" value="HABP4_PAI-RBP1"/>
    <property type="match status" value="1"/>
</dbReference>
<evidence type="ECO:0000313" key="9">
    <source>
        <dbReference type="Proteomes" id="UP000327157"/>
    </source>
</evidence>
<feature type="compositionally biased region" description="Acidic residues" evidence="6">
    <location>
        <begin position="188"/>
        <end position="197"/>
    </location>
</feature>
<evidence type="ECO:0000259" key="7">
    <source>
        <dbReference type="SMART" id="SM01233"/>
    </source>
</evidence>
<dbReference type="Pfam" id="PF20431">
    <property type="entry name" value="E_motif"/>
    <property type="match status" value="1"/>
</dbReference>
<proteinExistence type="inferred from homology"/>
<dbReference type="OrthoDB" id="185373at2759"/>
<sequence>MATANPFDLLGDDDNEDPSQLLAAQQQKLPAAQPKKPQQTQPAQPAKLPSKPLPPAQSVREGKYEGGRGGGGSRGSGGGRGFSRGRGGGGGGGGFNRDPISNENTNGFSGGYRPSEEGDGKASERRGGYGAPRGSFRGGRRGGYKNGEDGEGERPRRVFDRHSGTGRGSDIKREGSGRGNWGTPSDDIAPEIEEPGTETEKNVGAEKQSGENETADANKDSTVNETEEKEPEEEKEMTLEEYEKVLEEKRKALLALKTEERKVDVDKDLKAMQLLSNKKENDEIFIKLGSEKDKRKEAAEKEERAKKSVSINQFLKPTEGERYYGGRGRGRGRGPRGGYSGGPGGYSSNVAAPSIEDPGQFPSLGGKSNKMITSYIRAGDLDSALGVFEKMTIRTTVTWNSILSGYAKTPGKMKEACEVFEKCPEPDSCSYNIMLACHLHNLDADAGLKFFHKMPVKDTASWNTMISGFAENGKMREARELFSVMPEKNSVSWSAMISGYVKCGDLDMAVELFEVAPVKSVVAWTAMVTGYMKFGKIELAEKLFRDMPVKNLVSWNAMISGYVENCRAEEGLKIFRSMIGDGVRPNPSSLSSVLLGCSNLSALKMGKQVHQLVYKFQLYNDTTAGTSLVSMYCKCGNLEDAWKLFIDMERKDVVTWNAMVAGYAQHGAGLKALQLFDQMRNEGKEPDWITFVAVDYGVEAKPDHYTCMVDLLGRAGRLVEAVDLIKKMPFEPHSAIFGTLLGACRIHKNLELAEFAAKKLLDLDPASAAGYVQLANVYAATNRWDHVAKVRRLMKENRVVKTPGYSWIEVQSVVHEFRSGDRAHPELPSIHEKLFELDRKMKLAGYVPDLEFALHDVGEEQKQQLLLWHSEKLAIAFGLIKVPLGSPIRIFKNLRICGDCHRATKYVSAIEKREIIVRDTTRFHHFRNGVCSCGDYW</sequence>
<dbReference type="Pfam" id="PF14432">
    <property type="entry name" value="DYW_deaminase"/>
    <property type="match status" value="1"/>
</dbReference>
<keyword evidence="9" id="KW-1185">Reference proteome</keyword>
<dbReference type="InterPro" id="IPR046848">
    <property type="entry name" value="E_motif"/>
</dbReference>
<dbReference type="PANTHER" id="PTHR47926:SF410">
    <property type="entry name" value="(WILD MALAYSIAN BANANA) HYPOTHETICAL PROTEIN"/>
    <property type="match status" value="1"/>
</dbReference>
<dbReference type="Pfam" id="PF13041">
    <property type="entry name" value="PPR_2"/>
    <property type="match status" value="2"/>
</dbReference>
<gene>
    <name evidence="8" type="ORF">D8674_028641</name>
</gene>
<dbReference type="Pfam" id="PF04774">
    <property type="entry name" value="HABP4_PAI-RBP1"/>
    <property type="match status" value="1"/>
</dbReference>
<feature type="repeat" description="PPR" evidence="5">
    <location>
        <begin position="621"/>
        <end position="651"/>
    </location>
</feature>
<feature type="compositionally biased region" description="Gly residues" evidence="6">
    <location>
        <begin position="335"/>
        <end position="345"/>
    </location>
</feature>
<dbReference type="GO" id="GO:0008270">
    <property type="term" value="F:zinc ion binding"/>
    <property type="evidence" value="ECO:0007669"/>
    <property type="project" value="InterPro"/>
</dbReference>
<comment type="caution">
    <text evidence="8">The sequence shown here is derived from an EMBL/GenBank/DDBJ whole genome shotgun (WGS) entry which is preliminary data.</text>
</comment>
<dbReference type="Pfam" id="PF01535">
    <property type="entry name" value="PPR"/>
    <property type="match status" value="6"/>
</dbReference>
<feature type="compositionally biased region" description="Gly residues" evidence="6">
    <location>
        <begin position="67"/>
        <end position="95"/>
    </location>
</feature>
<feature type="region of interest" description="Disordered" evidence="6">
    <location>
        <begin position="1"/>
        <end position="239"/>
    </location>
</feature>
<name>A0A5N5IAA5_9ROSA</name>
<dbReference type="InterPro" id="IPR006861">
    <property type="entry name" value="HABP4_PAIRBP1-bd"/>
</dbReference>
<dbReference type="GO" id="GO:0009451">
    <property type="term" value="P:RNA modification"/>
    <property type="evidence" value="ECO:0007669"/>
    <property type="project" value="InterPro"/>
</dbReference>
<dbReference type="GO" id="GO:0005737">
    <property type="term" value="C:cytoplasm"/>
    <property type="evidence" value="ECO:0007669"/>
    <property type="project" value="UniProtKB-SubCell"/>
</dbReference>
<dbReference type="Gene3D" id="6.10.140.1040">
    <property type="match status" value="1"/>
</dbReference>
<feature type="repeat" description="PPR" evidence="5">
    <location>
        <begin position="520"/>
        <end position="550"/>
    </location>
</feature>
<feature type="compositionally biased region" description="Basic and acidic residues" evidence="6">
    <location>
        <begin position="198"/>
        <end position="210"/>
    </location>
</feature>
<feature type="repeat" description="PPR" evidence="5">
    <location>
        <begin position="652"/>
        <end position="686"/>
    </location>
</feature>
<comment type="subcellular location">
    <subcellularLocation>
        <location evidence="1">Cytoplasm</location>
    </subcellularLocation>
</comment>
<dbReference type="FunFam" id="1.25.40.10:FF:001531">
    <property type="entry name" value="Pentatricopeptide repeat-containing protein At4g16835, mitochondrial"/>
    <property type="match status" value="1"/>
</dbReference>
<dbReference type="InterPro" id="IPR019084">
    <property type="entry name" value="STM1-like_N"/>
</dbReference>
<feature type="compositionally biased region" description="Low complexity" evidence="6">
    <location>
        <begin position="20"/>
        <end position="50"/>
    </location>
</feature>
<reference evidence="8 9" key="1">
    <citation type="submission" date="2019-09" db="EMBL/GenBank/DDBJ databases">
        <authorList>
            <person name="Ou C."/>
        </authorList>
    </citation>
    <scope>NUCLEOTIDE SEQUENCE [LARGE SCALE GENOMIC DNA]</scope>
    <source>
        <strain evidence="8">S2</strain>
        <tissue evidence="8">Leaf</tissue>
    </source>
</reference>
<dbReference type="FunFam" id="1.25.40.10:FF:000144">
    <property type="entry name" value="Pentatricopeptide repeat-containing protein, mitochondrial"/>
    <property type="match status" value="1"/>
</dbReference>
<dbReference type="Pfam" id="PF09598">
    <property type="entry name" value="Stm1_N"/>
    <property type="match status" value="1"/>
</dbReference>
<comment type="similarity">
    <text evidence="2">Belongs to the PPR family. PCMP-H subfamily.</text>
</comment>
<dbReference type="NCBIfam" id="TIGR00756">
    <property type="entry name" value="PPR"/>
    <property type="match status" value="7"/>
</dbReference>
<protein>
    <submittedName>
        <fullName evidence="8">Pentatricopeptide repeat-containing protein</fullName>
    </submittedName>
</protein>
<evidence type="ECO:0000256" key="2">
    <source>
        <dbReference type="ARBA" id="ARBA00006643"/>
    </source>
</evidence>
<feature type="repeat" description="PPR" evidence="5">
    <location>
        <begin position="395"/>
        <end position="430"/>
    </location>
</feature>
<dbReference type="FunFam" id="1.25.40.10:FF:000366">
    <property type="entry name" value="Pentatricopeptide (PPR) repeat-containing protein"/>
    <property type="match status" value="1"/>
</dbReference>
<dbReference type="InterPro" id="IPR002885">
    <property type="entry name" value="PPR_rpt"/>
</dbReference>
<evidence type="ECO:0000256" key="6">
    <source>
        <dbReference type="SAM" id="MobiDB-lite"/>
    </source>
</evidence>
<feature type="compositionally biased region" description="Acidic residues" evidence="6">
    <location>
        <begin position="225"/>
        <end position="235"/>
    </location>
</feature>
<reference evidence="9" key="2">
    <citation type="submission" date="2019-10" db="EMBL/GenBank/DDBJ databases">
        <title>A de novo genome assembly of a pear dwarfing rootstock.</title>
        <authorList>
            <person name="Wang F."/>
            <person name="Wang J."/>
            <person name="Li S."/>
            <person name="Zhang Y."/>
            <person name="Fang M."/>
            <person name="Ma L."/>
            <person name="Zhao Y."/>
            <person name="Jiang S."/>
        </authorList>
    </citation>
    <scope>NUCLEOTIDE SEQUENCE [LARGE SCALE GENOMIC DNA]</scope>
</reference>
<evidence type="ECO:0000256" key="1">
    <source>
        <dbReference type="ARBA" id="ARBA00004496"/>
    </source>
</evidence>
<feature type="repeat" description="PPR" evidence="5">
    <location>
        <begin position="551"/>
        <end position="585"/>
    </location>
</feature>
<dbReference type="EMBL" id="SMOL01000120">
    <property type="protein sequence ID" value="KAB2632394.1"/>
    <property type="molecule type" value="Genomic_DNA"/>
</dbReference>
<evidence type="ECO:0000256" key="4">
    <source>
        <dbReference type="ARBA" id="ARBA00022737"/>
    </source>
</evidence>